<feature type="region of interest" description="Disordered" evidence="1">
    <location>
        <begin position="574"/>
        <end position="600"/>
    </location>
</feature>
<feature type="compositionally biased region" description="Basic and acidic residues" evidence="1">
    <location>
        <begin position="320"/>
        <end position="333"/>
    </location>
</feature>
<feature type="compositionally biased region" description="Polar residues" evidence="1">
    <location>
        <begin position="32"/>
        <end position="54"/>
    </location>
</feature>
<feature type="region of interest" description="Disordered" evidence="1">
    <location>
        <begin position="312"/>
        <end position="389"/>
    </location>
</feature>
<dbReference type="Proteomes" id="UP000241769">
    <property type="component" value="Unassembled WGS sequence"/>
</dbReference>
<evidence type="ECO:0000313" key="2">
    <source>
        <dbReference type="EMBL" id="PRP73642.1"/>
    </source>
</evidence>
<name>A0A2P6MPM5_9EUKA</name>
<feature type="compositionally biased region" description="Polar residues" evidence="1">
    <location>
        <begin position="78"/>
        <end position="91"/>
    </location>
</feature>
<proteinExistence type="predicted"/>
<protein>
    <submittedName>
        <fullName evidence="2">Uncharacterized protein</fullName>
    </submittedName>
</protein>
<gene>
    <name evidence="2" type="ORF">PROFUN_16227</name>
</gene>
<organism evidence="2 3">
    <name type="scientific">Planoprotostelium fungivorum</name>
    <dbReference type="NCBI Taxonomy" id="1890364"/>
    <lineage>
        <taxon>Eukaryota</taxon>
        <taxon>Amoebozoa</taxon>
        <taxon>Evosea</taxon>
        <taxon>Variosea</taxon>
        <taxon>Cavosteliida</taxon>
        <taxon>Cavosteliaceae</taxon>
        <taxon>Planoprotostelium</taxon>
    </lineage>
</organism>
<evidence type="ECO:0000256" key="1">
    <source>
        <dbReference type="SAM" id="MobiDB-lite"/>
    </source>
</evidence>
<sequence length="626" mass="69876">VHASSSAKTRAVVAKEACSPSIVQKPSKIPSIASQPSRTDDSSTSQEVHVNTDTVLRSASVAPIASAGRRGWDHPSFHLNTNTPANTGPFSNTRGALRRAAANNRTATTINRQVEPHLNNRDFISAPSQLEVPLHERNKKVPLLRRAQTSAEIQRATISENGGSDTQNRVSAGNLSHLQLRFLSTTTRKPFKSPVKRTQTIHKILGLQLAQPAQDEQLSSHKKTLHLKRILFGRYVAIAGNSREAQTGTSTSYEESVIVSAGERICSSDKEVPASILIDLQHHSPAQEPTRNIESTRHQLFGHLHSVVKHLLPTQKRKSLTSEEENRLHDKGSAQDSDDTEVMPSEERETTATLHGVSVNHGQFHSPLEDEEVASWTEDQSTPPPKRTETWIDLSHKHLEEVIQRHPSHSPLAPDDGKELTQTQDNDELSATPTNTDSSGCSVRVLLADCQSASSPIAARYLLTFERGSNTPNKDGWLRVGSFHDRCGDFEFNHANDPMKIPQRQFLANNTPTDRDRLINRLRWPSISTVRVVEVSDFRRNLKEHVTRSSRIHGSTEFVAEGLDCQDSIIETKGRDRQSLNKTRTPHHWGQDKGERSITGTKTKRQELEWVKMKNSLIWIQHSLED</sequence>
<feature type="non-terminal residue" evidence="2">
    <location>
        <position position="1"/>
    </location>
</feature>
<dbReference type="AlphaFoldDB" id="A0A2P6MPM5"/>
<comment type="caution">
    <text evidence="2">The sequence shown here is derived from an EMBL/GenBank/DDBJ whole genome shotgun (WGS) entry which is preliminary data.</text>
</comment>
<feature type="region of interest" description="Disordered" evidence="1">
    <location>
        <begin position="67"/>
        <end position="93"/>
    </location>
</feature>
<reference evidence="2 3" key="1">
    <citation type="journal article" date="2018" name="Genome Biol. Evol.">
        <title>Multiple Roots of Fruiting Body Formation in Amoebozoa.</title>
        <authorList>
            <person name="Hillmann F."/>
            <person name="Forbes G."/>
            <person name="Novohradska S."/>
            <person name="Ferling I."/>
            <person name="Riege K."/>
            <person name="Groth M."/>
            <person name="Westermann M."/>
            <person name="Marz M."/>
            <person name="Spaller T."/>
            <person name="Winckler T."/>
            <person name="Schaap P."/>
            <person name="Glockner G."/>
        </authorList>
    </citation>
    <scope>NUCLEOTIDE SEQUENCE [LARGE SCALE GENOMIC DNA]</scope>
    <source>
        <strain evidence="2 3">Jena</strain>
    </source>
</reference>
<dbReference type="EMBL" id="MDYQ01000585">
    <property type="protein sequence ID" value="PRP73642.1"/>
    <property type="molecule type" value="Genomic_DNA"/>
</dbReference>
<feature type="region of interest" description="Disordered" evidence="1">
    <location>
        <begin position="1"/>
        <end position="54"/>
    </location>
</feature>
<accession>A0A2P6MPM5</accession>
<evidence type="ECO:0000313" key="3">
    <source>
        <dbReference type="Proteomes" id="UP000241769"/>
    </source>
</evidence>
<keyword evidence="3" id="KW-1185">Reference proteome</keyword>
<dbReference type="InParanoid" id="A0A2P6MPM5"/>